<evidence type="ECO:0000313" key="1">
    <source>
        <dbReference type="EMBL" id="KAF1981776.1"/>
    </source>
</evidence>
<evidence type="ECO:0000313" key="2">
    <source>
        <dbReference type="Proteomes" id="UP000800041"/>
    </source>
</evidence>
<reference evidence="1" key="1">
    <citation type="journal article" date="2020" name="Stud. Mycol.">
        <title>101 Dothideomycetes genomes: a test case for predicting lifestyles and emergence of pathogens.</title>
        <authorList>
            <person name="Haridas S."/>
            <person name="Albert R."/>
            <person name="Binder M."/>
            <person name="Bloem J."/>
            <person name="Labutti K."/>
            <person name="Salamov A."/>
            <person name="Andreopoulos B."/>
            <person name="Baker S."/>
            <person name="Barry K."/>
            <person name="Bills G."/>
            <person name="Bluhm B."/>
            <person name="Cannon C."/>
            <person name="Castanera R."/>
            <person name="Culley D."/>
            <person name="Daum C."/>
            <person name="Ezra D."/>
            <person name="Gonzalez J."/>
            <person name="Henrissat B."/>
            <person name="Kuo A."/>
            <person name="Liang C."/>
            <person name="Lipzen A."/>
            <person name="Lutzoni F."/>
            <person name="Magnuson J."/>
            <person name="Mondo S."/>
            <person name="Nolan M."/>
            <person name="Ohm R."/>
            <person name="Pangilinan J."/>
            <person name="Park H.-J."/>
            <person name="Ramirez L."/>
            <person name="Alfaro M."/>
            <person name="Sun H."/>
            <person name="Tritt A."/>
            <person name="Yoshinaga Y."/>
            <person name="Zwiers L.-H."/>
            <person name="Turgeon B."/>
            <person name="Goodwin S."/>
            <person name="Spatafora J."/>
            <person name="Crous P."/>
            <person name="Grigoriev I."/>
        </authorList>
    </citation>
    <scope>NUCLEOTIDE SEQUENCE</scope>
    <source>
        <strain evidence="1">CBS 113979</strain>
    </source>
</reference>
<dbReference type="OrthoDB" id="9986861at2759"/>
<protein>
    <submittedName>
        <fullName evidence="1">Uncharacterized protein</fullName>
    </submittedName>
</protein>
<name>A0A6G1GLD9_9PEZI</name>
<dbReference type="AlphaFoldDB" id="A0A6G1GLD9"/>
<accession>A0A6G1GLD9</accession>
<gene>
    <name evidence="1" type="ORF">K402DRAFT_398168</name>
</gene>
<keyword evidence="2" id="KW-1185">Reference proteome</keyword>
<dbReference type="EMBL" id="ML977193">
    <property type="protein sequence ID" value="KAF1981776.1"/>
    <property type="molecule type" value="Genomic_DNA"/>
</dbReference>
<organism evidence="1 2">
    <name type="scientific">Aulographum hederae CBS 113979</name>
    <dbReference type="NCBI Taxonomy" id="1176131"/>
    <lineage>
        <taxon>Eukaryota</taxon>
        <taxon>Fungi</taxon>
        <taxon>Dikarya</taxon>
        <taxon>Ascomycota</taxon>
        <taxon>Pezizomycotina</taxon>
        <taxon>Dothideomycetes</taxon>
        <taxon>Pleosporomycetidae</taxon>
        <taxon>Aulographales</taxon>
        <taxon>Aulographaceae</taxon>
    </lineage>
</organism>
<dbReference type="Proteomes" id="UP000800041">
    <property type="component" value="Unassembled WGS sequence"/>
</dbReference>
<sequence length="138" mass="15313">MTTGTQKHVLVLGLTKAPPFAPAEILKEGGPSEASLRQRILDSLTLIKDLGYQVELHQAKPEEVTTTFAAFVEERLRSRKWDGFVIGFGLRGIPEYTADFEQLVNAGREIAPGAKMGFTTRPDDLHVTLKRMFAEEKA</sequence>
<proteinExistence type="predicted"/>